<organism evidence="2 3">
    <name type="scientific">Candidatus Ornithomonoglobus intestinigallinarum</name>
    <dbReference type="NCBI Taxonomy" id="2840894"/>
    <lineage>
        <taxon>Bacteria</taxon>
        <taxon>Bacillati</taxon>
        <taxon>Bacillota</taxon>
        <taxon>Clostridia</taxon>
        <taxon>Candidatus Ornithomonoglobus</taxon>
    </lineage>
</organism>
<protein>
    <submittedName>
        <fullName evidence="2">Transposase</fullName>
    </submittedName>
</protein>
<name>A0A9D1H3I9_9FIRM</name>
<proteinExistence type="predicted"/>
<dbReference type="GO" id="GO:0003677">
    <property type="term" value="F:DNA binding"/>
    <property type="evidence" value="ECO:0007669"/>
    <property type="project" value="InterPro"/>
</dbReference>
<comment type="caution">
    <text evidence="2">The sequence shown here is derived from an EMBL/GenBank/DDBJ whole genome shotgun (WGS) entry which is preliminary data.</text>
</comment>
<dbReference type="EMBL" id="DVLU01000026">
    <property type="protein sequence ID" value="HIT84844.1"/>
    <property type="molecule type" value="Genomic_DNA"/>
</dbReference>
<dbReference type="Proteomes" id="UP000824165">
    <property type="component" value="Unassembled WGS sequence"/>
</dbReference>
<dbReference type="Pfam" id="PF01609">
    <property type="entry name" value="DDE_Tnp_1"/>
    <property type="match status" value="1"/>
</dbReference>
<dbReference type="InterPro" id="IPR002559">
    <property type="entry name" value="Transposase_11"/>
</dbReference>
<evidence type="ECO:0000313" key="3">
    <source>
        <dbReference type="Proteomes" id="UP000824165"/>
    </source>
</evidence>
<dbReference type="GO" id="GO:0006313">
    <property type="term" value="P:DNA transposition"/>
    <property type="evidence" value="ECO:0007669"/>
    <property type="project" value="InterPro"/>
</dbReference>
<sequence>MYRQEIINDISLFTSQPKAAFYDELFLKLDLSFVPRFSNSKGRKGFDNHSMIAAFIVMKCEGFVFITDLLDYLNNNLLIAHYCGFDISKPLPSYWSFERFIKNIDHDILSHIMQSQVLKAFDLELIDASFIGLDSTPISANTSQNNPKSFKKNKFAKSNHPSCDKDCALGVHTASNQHNERKFEYFWGYKNHVLVDCISGLPLFELTTTADVADSSVALDILEQTNSFLPISECTFLADKGYDVKSIYNAIRNVYNGECFIPLNKRNTKSPKKLPAGNPICEAGLAMHKDGKFSDRGRTRQKYCCPFKRSKCGECPCNHSNWNNGKKNRGCTKYVTIPDDYRLSIDRNSISFKTIYALRTECERYNSRFKDTAQERMWVRNMNSVTNLNTIAHIALLTIAITAVTTKRKPSVRSRKALFRSA</sequence>
<accession>A0A9D1H3I9</accession>
<dbReference type="GO" id="GO:0004803">
    <property type="term" value="F:transposase activity"/>
    <property type="evidence" value="ECO:0007669"/>
    <property type="project" value="InterPro"/>
</dbReference>
<evidence type="ECO:0000259" key="1">
    <source>
        <dbReference type="Pfam" id="PF01609"/>
    </source>
</evidence>
<dbReference type="AlphaFoldDB" id="A0A9D1H3I9"/>
<reference evidence="2" key="1">
    <citation type="submission" date="2020-10" db="EMBL/GenBank/DDBJ databases">
        <authorList>
            <person name="Gilroy R."/>
        </authorList>
    </citation>
    <scope>NUCLEOTIDE SEQUENCE</scope>
    <source>
        <strain evidence="2">CHK181-108</strain>
    </source>
</reference>
<reference evidence="2" key="2">
    <citation type="journal article" date="2021" name="PeerJ">
        <title>Extensive microbial diversity within the chicken gut microbiome revealed by metagenomics and culture.</title>
        <authorList>
            <person name="Gilroy R."/>
            <person name="Ravi A."/>
            <person name="Getino M."/>
            <person name="Pursley I."/>
            <person name="Horton D.L."/>
            <person name="Alikhan N.F."/>
            <person name="Baker D."/>
            <person name="Gharbi K."/>
            <person name="Hall N."/>
            <person name="Watson M."/>
            <person name="Adriaenssens E.M."/>
            <person name="Foster-Nyarko E."/>
            <person name="Jarju S."/>
            <person name="Secka A."/>
            <person name="Antonio M."/>
            <person name="Oren A."/>
            <person name="Chaudhuri R.R."/>
            <person name="La Ragione R."/>
            <person name="Hildebrand F."/>
            <person name="Pallen M.J."/>
        </authorList>
    </citation>
    <scope>NUCLEOTIDE SEQUENCE</scope>
    <source>
        <strain evidence="2">CHK181-108</strain>
    </source>
</reference>
<evidence type="ECO:0000313" key="2">
    <source>
        <dbReference type="EMBL" id="HIT84844.1"/>
    </source>
</evidence>
<gene>
    <name evidence="2" type="ORF">IAA60_02935</name>
</gene>
<feature type="domain" description="Transposase IS4-like" evidence="1">
    <location>
        <begin position="132"/>
        <end position="396"/>
    </location>
</feature>